<reference evidence="1 3" key="1">
    <citation type="submission" date="2015-10" db="EMBL/GenBank/DDBJ databases">
        <title>Draft genome of Bosea thiooxidans.</title>
        <authorList>
            <person name="Wang X."/>
        </authorList>
    </citation>
    <scope>NUCLEOTIDE SEQUENCE [LARGE SCALE GENOMIC DNA]</scope>
    <source>
        <strain evidence="1 3">CGMCC 9174</strain>
    </source>
</reference>
<dbReference type="InterPro" id="IPR007922">
    <property type="entry name" value="DciA-like"/>
</dbReference>
<dbReference type="InterPro" id="IPR010593">
    <property type="entry name" value="DUF1159"/>
</dbReference>
<protein>
    <recommendedName>
        <fullName evidence="5">DUF721 domain-containing protein</fullName>
    </recommendedName>
</protein>
<dbReference type="RefSeq" id="WP_055727073.1">
    <property type="nucleotide sequence ID" value="NZ_FUYX01000004.1"/>
</dbReference>
<keyword evidence="3" id="KW-1185">Reference proteome</keyword>
<accession>A0A0Q3I9Y9</accession>
<dbReference type="STRING" id="53254.SAMN05660750_01708"/>
<dbReference type="AlphaFoldDB" id="A0A0Q3I9Y9"/>
<dbReference type="Pfam" id="PF05258">
    <property type="entry name" value="DciA"/>
    <property type="match status" value="1"/>
</dbReference>
<evidence type="ECO:0000313" key="4">
    <source>
        <dbReference type="Proteomes" id="UP000190130"/>
    </source>
</evidence>
<dbReference type="EMBL" id="FUYX01000004">
    <property type="protein sequence ID" value="SKB66322.1"/>
    <property type="molecule type" value="Genomic_DNA"/>
</dbReference>
<dbReference type="EMBL" id="LMAR01000018">
    <property type="protein sequence ID" value="KQK31645.1"/>
    <property type="molecule type" value="Genomic_DNA"/>
</dbReference>
<evidence type="ECO:0000313" key="2">
    <source>
        <dbReference type="EMBL" id="SKB66322.1"/>
    </source>
</evidence>
<dbReference type="Proteomes" id="UP000190130">
    <property type="component" value="Unassembled WGS sequence"/>
</dbReference>
<organism evidence="1 3">
    <name type="scientific">Bosea thiooxidans</name>
    <dbReference type="NCBI Taxonomy" id="53254"/>
    <lineage>
        <taxon>Bacteria</taxon>
        <taxon>Pseudomonadati</taxon>
        <taxon>Pseudomonadota</taxon>
        <taxon>Alphaproteobacteria</taxon>
        <taxon>Hyphomicrobiales</taxon>
        <taxon>Boseaceae</taxon>
        <taxon>Bosea</taxon>
    </lineage>
</organism>
<dbReference type="OrthoDB" id="7160947at2"/>
<sequence>MAARPLAELIDDCIAPALAAQGFAGRAIVALWPEIVGERLAARSRPLKIDWPRRRPAPGEPAEPATMVVRVEGAFALEMQQLGPLVVERVNTHLGWRAVGKLVLKQGPVAAPVAARPMPKLDGEEAARVEAQVACVADEGLREALARLGRAVALNAKARAPDTAS</sequence>
<evidence type="ECO:0000313" key="1">
    <source>
        <dbReference type="EMBL" id="KQK31645.1"/>
    </source>
</evidence>
<gene>
    <name evidence="1" type="ORF">ARD30_09220</name>
    <name evidence="2" type="ORF">SAMN05660750_01708</name>
</gene>
<dbReference type="Proteomes" id="UP000051562">
    <property type="component" value="Unassembled WGS sequence"/>
</dbReference>
<dbReference type="PIRSF" id="PIRSF032064">
    <property type="entry name" value="UCP032064"/>
    <property type="match status" value="1"/>
</dbReference>
<reference evidence="2 4" key="2">
    <citation type="submission" date="2017-02" db="EMBL/GenBank/DDBJ databases">
        <authorList>
            <person name="Peterson S.W."/>
        </authorList>
    </citation>
    <scope>NUCLEOTIDE SEQUENCE [LARGE SCALE GENOMIC DNA]</scope>
    <source>
        <strain evidence="2 4">DSM 9653</strain>
    </source>
</reference>
<evidence type="ECO:0008006" key="5">
    <source>
        <dbReference type="Google" id="ProtNLM"/>
    </source>
</evidence>
<evidence type="ECO:0000313" key="3">
    <source>
        <dbReference type="Proteomes" id="UP000051562"/>
    </source>
</evidence>
<name>A0A0Q3I9Y9_9HYPH</name>
<proteinExistence type="predicted"/>